<dbReference type="Gene3D" id="3.40.395.10">
    <property type="entry name" value="Adenoviral Proteinase, Chain A"/>
    <property type="match status" value="1"/>
</dbReference>
<dbReference type="EMBL" id="JAACNO010001790">
    <property type="protein sequence ID" value="KAF4137537.1"/>
    <property type="molecule type" value="Genomic_DNA"/>
</dbReference>
<dbReference type="InterPro" id="IPR003653">
    <property type="entry name" value="Peptidase_C48_C"/>
</dbReference>
<dbReference type="Proteomes" id="UP000704712">
    <property type="component" value="Unassembled WGS sequence"/>
</dbReference>
<dbReference type="SUPFAM" id="SSF54001">
    <property type="entry name" value="Cysteine proteinases"/>
    <property type="match status" value="1"/>
</dbReference>
<evidence type="ECO:0000313" key="6">
    <source>
        <dbReference type="EMBL" id="KAF4137537.1"/>
    </source>
</evidence>
<accession>A0A8S9UDG7</accession>
<feature type="region of interest" description="Disordered" evidence="4">
    <location>
        <begin position="159"/>
        <end position="179"/>
    </location>
</feature>
<evidence type="ECO:0000259" key="5">
    <source>
        <dbReference type="PROSITE" id="PS50600"/>
    </source>
</evidence>
<organism evidence="6 7">
    <name type="scientific">Phytophthora infestans</name>
    <name type="common">Potato late blight agent</name>
    <name type="synonym">Botrytis infestans</name>
    <dbReference type="NCBI Taxonomy" id="4787"/>
    <lineage>
        <taxon>Eukaryota</taxon>
        <taxon>Sar</taxon>
        <taxon>Stramenopiles</taxon>
        <taxon>Oomycota</taxon>
        <taxon>Peronosporomycetes</taxon>
        <taxon>Peronosporales</taxon>
        <taxon>Peronosporaceae</taxon>
        <taxon>Phytophthora</taxon>
    </lineage>
</organism>
<proteinExistence type="inferred from homology"/>
<reference evidence="6" key="1">
    <citation type="submission" date="2020-03" db="EMBL/GenBank/DDBJ databases">
        <title>Hybrid Assembly of Korean Phytophthora infestans isolates.</title>
        <authorList>
            <person name="Prokchorchik M."/>
            <person name="Lee Y."/>
            <person name="Seo J."/>
            <person name="Cho J.-H."/>
            <person name="Park Y.-E."/>
            <person name="Jang D.-C."/>
            <person name="Im J.-S."/>
            <person name="Choi J.-G."/>
            <person name="Park H.-J."/>
            <person name="Lee G.-B."/>
            <person name="Lee Y.-G."/>
            <person name="Hong S.-Y."/>
            <person name="Cho K."/>
            <person name="Sohn K.H."/>
        </authorList>
    </citation>
    <scope>NUCLEOTIDE SEQUENCE</scope>
    <source>
        <strain evidence="6">KR_2_A2</strain>
    </source>
</reference>
<comment type="similarity">
    <text evidence="1">Belongs to the peptidase C48 family.</text>
</comment>
<dbReference type="GO" id="GO:0006508">
    <property type="term" value="P:proteolysis"/>
    <property type="evidence" value="ECO:0007669"/>
    <property type="project" value="UniProtKB-KW"/>
</dbReference>
<dbReference type="Pfam" id="PF02902">
    <property type="entry name" value="Peptidase_C48"/>
    <property type="match status" value="1"/>
</dbReference>
<evidence type="ECO:0000256" key="1">
    <source>
        <dbReference type="ARBA" id="ARBA00005234"/>
    </source>
</evidence>
<protein>
    <submittedName>
        <fullName evidence="6">Ulp1 protease family C-terminal catalytic domain-containing protein</fullName>
    </submittedName>
</protein>
<evidence type="ECO:0000313" key="7">
    <source>
        <dbReference type="Proteomes" id="UP000704712"/>
    </source>
</evidence>
<dbReference type="PROSITE" id="PS50600">
    <property type="entry name" value="ULP_PROTEASE"/>
    <property type="match status" value="1"/>
</dbReference>
<dbReference type="GO" id="GO:0008234">
    <property type="term" value="F:cysteine-type peptidase activity"/>
    <property type="evidence" value="ECO:0007669"/>
    <property type="project" value="InterPro"/>
</dbReference>
<keyword evidence="3" id="KW-0378">Hydrolase</keyword>
<evidence type="ECO:0000256" key="4">
    <source>
        <dbReference type="SAM" id="MobiDB-lite"/>
    </source>
</evidence>
<sequence>MPCVLVNVLELSYWSKSVGSLLVVRTRHIHQTPLSSLQADCTLRIVQKAETVPGAAGKTQKLQAPPCDVHNILTSPSQRAVHELMNEIADSVIDLSDGSGPAKDMTCTQTSSQSELYAQPKTVRAIAVADEARSDRNDKPVDSETHQPQPVTWMIAPSKKRDGHAKAAKKARKETHKDNLKQTSRLVEAVADGVIPSMMKVLVAYRTAFCFKDRQALLGMTVLNQTRSTKIVVADKAKMPPTEPAKIRSILPQRRIESCQAQVAHFQNRWFSDHDVRMPALAISNKTGSTVYDVEMLKAMNLTDWNPEDCWRKGLLFPDDLEKRIANIDVLGDYLWITTLRGRSLVELSCLDLALNALKSMYDADNEIFCIPSYMMRFPSVDNQFIAESKVLVNLRDAVKRMNLWGETAPYTAVSGPEKPVWLFAVILYASDHWCATAVNFNELTITIFDPQLTGDRFETLRRYLRDELVPLLPLPPSPKRYRFKRVEWVTQVDDYNCGVFVIMFFEMLLLDVVPTGFDTSTALQYFRYRYISQIVSTMQSHIAYTIASLLNV</sequence>
<dbReference type="AlphaFoldDB" id="A0A8S9UDG7"/>
<dbReference type="InterPro" id="IPR038765">
    <property type="entry name" value="Papain-like_cys_pep_sf"/>
</dbReference>
<name>A0A8S9UDG7_PHYIN</name>
<comment type="caution">
    <text evidence="6">The sequence shown here is derived from an EMBL/GenBank/DDBJ whole genome shotgun (WGS) entry which is preliminary data.</text>
</comment>
<evidence type="ECO:0000256" key="3">
    <source>
        <dbReference type="ARBA" id="ARBA00022801"/>
    </source>
</evidence>
<keyword evidence="2 6" id="KW-0645">Protease</keyword>
<evidence type="ECO:0000256" key="2">
    <source>
        <dbReference type="ARBA" id="ARBA00022670"/>
    </source>
</evidence>
<feature type="domain" description="Ubiquitin-like protease family profile" evidence="5">
    <location>
        <begin position="346"/>
        <end position="509"/>
    </location>
</feature>
<gene>
    <name evidence="6" type="ORF">GN958_ATG13284</name>
</gene>
<feature type="compositionally biased region" description="Basic residues" evidence="4">
    <location>
        <begin position="161"/>
        <end position="174"/>
    </location>
</feature>